<comment type="similarity">
    <text evidence="1 9 10">Belongs to the peptidase A8 family.</text>
</comment>
<keyword evidence="4 9" id="KW-0812">Transmembrane</keyword>
<comment type="caution">
    <text evidence="9">Lacks conserved residue(s) required for the propagation of feature annotation.</text>
</comment>
<accession>A0A9D1XKW6</accession>
<dbReference type="GO" id="GO:0006508">
    <property type="term" value="P:proteolysis"/>
    <property type="evidence" value="ECO:0007669"/>
    <property type="project" value="UniProtKB-KW"/>
</dbReference>
<keyword evidence="3 9" id="KW-0645">Protease</keyword>
<reference evidence="11" key="2">
    <citation type="submission" date="2021-04" db="EMBL/GenBank/DDBJ databases">
        <authorList>
            <person name="Gilroy R."/>
        </authorList>
    </citation>
    <scope>NUCLEOTIDE SEQUENCE</scope>
    <source>
        <strain evidence="11">ChiGjej1B1-14440</strain>
    </source>
</reference>
<keyword evidence="8 9" id="KW-0472">Membrane</keyword>
<name>A0A9D1XKW6_9FIRM</name>
<protein>
    <recommendedName>
        <fullName evidence="9">Lipoprotein signal peptidase</fullName>
        <ecNumber evidence="9">3.4.23.36</ecNumber>
    </recommendedName>
    <alternativeName>
        <fullName evidence="9">Prolipoprotein signal peptidase</fullName>
    </alternativeName>
    <alternativeName>
        <fullName evidence="9">Signal peptidase II</fullName>
        <shortName evidence="9">SPase II</shortName>
    </alternativeName>
</protein>
<comment type="caution">
    <text evidence="11">The sequence shown here is derived from an EMBL/GenBank/DDBJ whole genome shotgun (WGS) entry which is preliminary data.</text>
</comment>
<comment type="function">
    <text evidence="9">This protein specifically catalyzes the removal of signal peptides from prolipoproteins.</text>
</comment>
<evidence type="ECO:0000256" key="1">
    <source>
        <dbReference type="ARBA" id="ARBA00006139"/>
    </source>
</evidence>
<evidence type="ECO:0000256" key="3">
    <source>
        <dbReference type="ARBA" id="ARBA00022670"/>
    </source>
</evidence>
<comment type="subcellular location">
    <subcellularLocation>
        <location evidence="9">Cell membrane</location>
        <topology evidence="9">Multi-pass membrane protein</topology>
    </subcellularLocation>
</comment>
<evidence type="ECO:0000256" key="5">
    <source>
        <dbReference type="ARBA" id="ARBA00022750"/>
    </source>
</evidence>
<evidence type="ECO:0000256" key="6">
    <source>
        <dbReference type="ARBA" id="ARBA00022801"/>
    </source>
</evidence>
<evidence type="ECO:0000313" key="11">
    <source>
        <dbReference type="EMBL" id="HIX81214.1"/>
    </source>
</evidence>
<dbReference type="NCBIfam" id="TIGR00077">
    <property type="entry name" value="lspA"/>
    <property type="match status" value="1"/>
</dbReference>
<evidence type="ECO:0000256" key="10">
    <source>
        <dbReference type="RuleBase" id="RU004181"/>
    </source>
</evidence>
<feature type="transmembrane region" description="Helical" evidence="9">
    <location>
        <begin position="95"/>
        <end position="116"/>
    </location>
</feature>
<keyword evidence="5 9" id="KW-0064">Aspartyl protease</keyword>
<dbReference type="GO" id="GO:0004190">
    <property type="term" value="F:aspartic-type endopeptidase activity"/>
    <property type="evidence" value="ECO:0007669"/>
    <property type="project" value="UniProtKB-UniRule"/>
</dbReference>
<dbReference type="InterPro" id="IPR001872">
    <property type="entry name" value="Peptidase_A8"/>
</dbReference>
<gene>
    <name evidence="9 11" type="primary">lspA</name>
    <name evidence="11" type="ORF">H9980_04480</name>
</gene>
<dbReference type="PANTHER" id="PTHR33695">
    <property type="entry name" value="LIPOPROTEIN SIGNAL PEPTIDASE"/>
    <property type="match status" value="1"/>
</dbReference>
<feature type="transmembrane region" description="Helical" evidence="9">
    <location>
        <begin position="62"/>
        <end position="83"/>
    </location>
</feature>
<keyword evidence="2 9" id="KW-1003">Cell membrane</keyword>
<reference evidence="11" key="1">
    <citation type="journal article" date="2021" name="PeerJ">
        <title>Extensive microbial diversity within the chicken gut microbiome revealed by metagenomics and culture.</title>
        <authorList>
            <person name="Gilroy R."/>
            <person name="Ravi A."/>
            <person name="Getino M."/>
            <person name="Pursley I."/>
            <person name="Horton D.L."/>
            <person name="Alikhan N.F."/>
            <person name="Baker D."/>
            <person name="Gharbi K."/>
            <person name="Hall N."/>
            <person name="Watson M."/>
            <person name="Adriaenssens E.M."/>
            <person name="Foster-Nyarko E."/>
            <person name="Jarju S."/>
            <person name="Secka A."/>
            <person name="Antonio M."/>
            <person name="Oren A."/>
            <person name="Chaudhuri R.R."/>
            <person name="La Ragione R."/>
            <person name="Hildebrand F."/>
            <person name="Pallen M.J."/>
        </authorList>
    </citation>
    <scope>NUCLEOTIDE SEQUENCE</scope>
    <source>
        <strain evidence="11">ChiGjej1B1-14440</strain>
    </source>
</reference>
<proteinExistence type="inferred from homology"/>
<evidence type="ECO:0000256" key="9">
    <source>
        <dbReference type="HAMAP-Rule" id="MF_00161"/>
    </source>
</evidence>
<feature type="active site" evidence="9">
    <location>
        <position position="119"/>
    </location>
</feature>
<dbReference type="PRINTS" id="PR00781">
    <property type="entry name" value="LIPOSIGPTASE"/>
</dbReference>
<feature type="active site" evidence="9">
    <location>
        <position position="137"/>
    </location>
</feature>
<dbReference type="AlphaFoldDB" id="A0A9D1XKW6"/>
<dbReference type="EMBL" id="DXET01000101">
    <property type="protein sequence ID" value="HIX81214.1"/>
    <property type="molecule type" value="Genomic_DNA"/>
</dbReference>
<dbReference type="Proteomes" id="UP000886724">
    <property type="component" value="Unassembled WGS sequence"/>
</dbReference>
<dbReference type="HAMAP" id="MF_00161">
    <property type="entry name" value="LspA"/>
    <property type="match status" value="1"/>
</dbReference>
<evidence type="ECO:0000313" key="12">
    <source>
        <dbReference type="Proteomes" id="UP000886724"/>
    </source>
</evidence>
<comment type="pathway">
    <text evidence="9">Protein modification; lipoprotein biosynthesis (signal peptide cleavage).</text>
</comment>
<feature type="transmembrane region" description="Helical" evidence="9">
    <location>
        <begin position="128"/>
        <end position="153"/>
    </location>
</feature>
<organism evidence="11 12">
    <name type="scientific">Candidatus Erysipelatoclostridium merdavium</name>
    <dbReference type="NCBI Taxonomy" id="2838566"/>
    <lineage>
        <taxon>Bacteria</taxon>
        <taxon>Bacillati</taxon>
        <taxon>Bacillota</taxon>
        <taxon>Erysipelotrichia</taxon>
        <taxon>Erysipelotrichales</taxon>
        <taxon>Erysipelotrichales incertae sedis</taxon>
    </lineage>
</organism>
<dbReference type="GO" id="GO:0005886">
    <property type="term" value="C:plasma membrane"/>
    <property type="evidence" value="ECO:0007669"/>
    <property type="project" value="UniProtKB-SubCell"/>
</dbReference>
<keyword evidence="7 9" id="KW-1133">Transmembrane helix</keyword>
<dbReference type="PANTHER" id="PTHR33695:SF1">
    <property type="entry name" value="LIPOPROTEIN SIGNAL PEPTIDASE"/>
    <property type="match status" value="1"/>
</dbReference>
<evidence type="ECO:0000256" key="7">
    <source>
        <dbReference type="ARBA" id="ARBA00022989"/>
    </source>
</evidence>
<evidence type="ECO:0000256" key="2">
    <source>
        <dbReference type="ARBA" id="ARBA00022475"/>
    </source>
</evidence>
<evidence type="ECO:0000256" key="8">
    <source>
        <dbReference type="ARBA" id="ARBA00023136"/>
    </source>
</evidence>
<comment type="catalytic activity">
    <reaction evidence="9">
        <text>Release of signal peptides from bacterial membrane prolipoproteins. Hydrolyzes -Xaa-Yaa-Zaa-|-(S,diacylglyceryl)Cys-, in which Xaa is hydrophobic (preferably Leu), and Yaa (Ala or Ser) and Zaa (Gly or Ala) have small, neutral side chains.</text>
        <dbReference type="EC" id="3.4.23.36"/>
    </reaction>
</comment>
<sequence length="161" mass="18297">MKLSKRDKIIYLITMFVVLGGDQFTKHLISSSMQLGQSHEIIDGLFYFTYAQNTGVAWGMFAGHLALFILVALIAAVVMIIYFRKTKKEEVLTRFGLVLVFAGLLGNLIDRVFFGYVRDFIDVIIFNYNFPIFNIADMAVVIGVALIIIEIIFEEYIHGKN</sequence>
<dbReference type="EC" id="3.4.23.36" evidence="9"/>
<keyword evidence="6 9" id="KW-0378">Hydrolase</keyword>
<dbReference type="Pfam" id="PF01252">
    <property type="entry name" value="Peptidase_A8"/>
    <property type="match status" value="1"/>
</dbReference>
<evidence type="ECO:0000256" key="4">
    <source>
        <dbReference type="ARBA" id="ARBA00022692"/>
    </source>
</evidence>